<sequence>MGNGGRQNGLRRVARYLSASPGAERNGDHWRERNGRRKQNNAAHTTDGLHPRRHDSATVPLGYSAGSAGRIQQERRGSSLAP</sequence>
<reference evidence="2 3" key="1">
    <citation type="journal article" date="2020" name="Phytopathology">
        <title>Genome Sequence Resources of Colletotrichum truncatum, C. plurivorum, C. musicola, and C. sojae: Four Species Pathogenic to Soybean (Glycine max).</title>
        <authorList>
            <person name="Rogerio F."/>
            <person name="Boufleur T.R."/>
            <person name="Ciampi-Guillardi M."/>
            <person name="Sukno S.A."/>
            <person name="Thon M.R."/>
            <person name="Massola Junior N.S."/>
            <person name="Baroncelli R."/>
        </authorList>
    </citation>
    <scope>NUCLEOTIDE SEQUENCE [LARGE SCALE GENOMIC DNA]</scope>
    <source>
        <strain evidence="2 3">LFN0009</strain>
    </source>
</reference>
<evidence type="ECO:0000313" key="2">
    <source>
        <dbReference type="EMBL" id="KAF6813929.1"/>
    </source>
</evidence>
<organism evidence="2 3">
    <name type="scientific">Colletotrichum sojae</name>
    <dbReference type="NCBI Taxonomy" id="2175907"/>
    <lineage>
        <taxon>Eukaryota</taxon>
        <taxon>Fungi</taxon>
        <taxon>Dikarya</taxon>
        <taxon>Ascomycota</taxon>
        <taxon>Pezizomycotina</taxon>
        <taxon>Sordariomycetes</taxon>
        <taxon>Hypocreomycetidae</taxon>
        <taxon>Glomerellales</taxon>
        <taxon>Glomerellaceae</taxon>
        <taxon>Colletotrichum</taxon>
        <taxon>Colletotrichum orchidearum species complex</taxon>
    </lineage>
</organism>
<evidence type="ECO:0000313" key="3">
    <source>
        <dbReference type="Proteomes" id="UP000652219"/>
    </source>
</evidence>
<protein>
    <submittedName>
        <fullName evidence="2">Uncharacterized protein</fullName>
    </submittedName>
</protein>
<evidence type="ECO:0000256" key="1">
    <source>
        <dbReference type="SAM" id="MobiDB-lite"/>
    </source>
</evidence>
<accession>A0A8H6JIP7</accession>
<dbReference type="EMBL" id="WIGN01000048">
    <property type="protein sequence ID" value="KAF6813929.1"/>
    <property type="molecule type" value="Genomic_DNA"/>
</dbReference>
<comment type="caution">
    <text evidence="2">The sequence shown here is derived from an EMBL/GenBank/DDBJ whole genome shotgun (WGS) entry which is preliminary data.</text>
</comment>
<feature type="compositionally biased region" description="Basic and acidic residues" evidence="1">
    <location>
        <begin position="47"/>
        <end position="56"/>
    </location>
</feature>
<keyword evidence="3" id="KW-1185">Reference proteome</keyword>
<dbReference type="AlphaFoldDB" id="A0A8H6JIP7"/>
<gene>
    <name evidence="2" type="ORF">CSOJ01_04335</name>
</gene>
<feature type="region of interest" description="Disordered" evidence="1">
    <location>
        <begin position="1"/>
        <end position="82"/>
    </location>
</feature>
<dbReference type="Proteomes" id="UP000652219">
    <property type="component" value="Unassembled WGS sequence"/>
</dbReference>
<proteinExistence type="predicted"/>
<name>A0A8H6JIP7_9PEZI</name>
<feature type="compositionally biased region" description="Basic and acidic residues" evidence="1">
    <location>
        <begin position="72"/>
        <end position="82"/>
    </location>
</feature>